<comment type="catalytic activity">
    <reaction evidence="12">
        <text>1-hexadecanoyl-2-(9Z,12Z-octadecadienoyl)-sn-glycero-3-phosphocholine + 1-hexadecanoyl-sn-glycero-3-phosphocholine = 2-(9Z,12Z-octadecadienoyl)-sn-glycero-3-phosphocholine + 1,2-dihexadecanoyl-sn-glycero-3-phosphocholine</text>
        <dbReference type="Rhea" id="RHEA:68988"/>
        <dbReference type="ChEBI" id="CHEBI:72998"/>
        <dbReference type="ChEBI" id="CHEBI:72999"/>
        <dbReference type="ChEBI" id="CHEBI:73002"/>
        <dbReference type="ChEBI" id="CHEBI:76084"/>
    </reaction>
    <physiologicalReaction direction="left-to-right" evidence="12">
        <dbReference type="Rhea" id="RHEA:68989"/>
    </physiologicalReaction>
    <physiologicalReaction direction="right-to-left" evidence="12">
        <dbReference type="Rhea" id="RHEA:68990"/>
    </physiologicalReaction>
</comment>
<dbReference type="GeneID" id="321965"/>
<keyword evidence="18" id="KW-1185">Reference proteome</keyword>
<evidence type="ECO:0000259" key="17">
    <source>
        <dbReference type="SMART" id="SM00563"/>
    </source>
</evidence>
<dbReference type="PRINTS" id="PR00979">
    <property type="entry name" value="TAFAZZIN"/>
</dbReference>
<dbReference type="InterPro" id="IPR002123">
    <property type="entry name" value="Plipid/glycerol_acylTrfase"/>
</dbReference>
<organism evidence="18 19">
    <name type="scientific">Danio rerio</name>
    <name type="common">Zebrafish</name>
    <name type="synonym">Brachydanio rerio</name>
    <dbReference type="NCBI Taxonomy" id="7955"/>
    <lineage>
        <taxon>Eukaryota</taxon>
        <taxon>Metazoa</taxon>
        <taxon>Chordata</taxon>
        <taxon>Craniata</taxon>
        <taxon>Vertebrata</taxon>
        <taxon>Euteleostomi</taxon>
        <taxon>Actinopterygii</taxon>
        <taxon>Neopterygii</taxon>
        <taxon>Teleostei</taxon>
        <taxon>Ostariophysi</taxon>
        <taxon>Cypriniformes</taxon>
        <taxon>Danionidae</taxon>
        <taxon>Danioninae</taxon>
        <taxon>Danio</taxon>
    </lineage>
</organism>
<dbReference type="Pfam" id="PF01553">
    <property type="entry name" value="Acyltransferase"/>
    <property type="match status" value="1"/>
</dbReference>
<evidence type="ECO:0000256" key="2">
    <source>
        <dbReference type="ARBA" id="ARBA00010524"/>
    </source>
</evidence>
<comment type="similarity">
    <text evidence="2 16">Belongs to the taffazin family.</text>
</comment>
<reference evidence="19" key="1">
    <citation type="submission" date="2025-08" db="UniProtKB">
        <authorList>
            <consortium name="RefSeq"/>
        </authorList>
    </citation>
    <scope>IDENTIFICATION</scope>
    <source>
        <strain evidence="19">Tuebingen</strain>
        <tissue evidence="19">Fibroblasts and whole tissue</tissue>
    </source>
</reference>
<gene>
    <name evidence="19 20" type="primary">tafazzin</name>
    <name evidence="19" type="synonym">taz</name>
    <name evidence="19" type="synonym">wu:fb39f12</name>
    <name evidence="19" type="synonym">zgc:91803</name>
</gene>
<dbReference type="RefSeq" id="XP_068072774.1">
    <property type="nucleotide sequence ID" value="XM_068216673.2"/>
</dbReference>
<dbReference type="ZFIN" id="ZDB-GENE-030131-684">
    <property type="gene designation" value="tafazzin"/>
</dbReference>
<dbReference type="AGR" id="ZFIN:ZDB-GENE-030131-684"/>
<evidence type="ECO:0000256" key="10">
    <source>
        <dbReference type="ARBA" id="ARBA00024323"/>
    </source>
</evidence>
<dbReference type="PANTHER" id="PTHR12497">
    <property type="entry name" value="TAZ PROTEIN TAFAZZIN"/>
    <property type="match status" value="1"/>
</dbReference>
<evidence type="ECO:0000256" key="14">
    <source>
        <dbReference type="ARBA" id="ARBA00048978"/>
    </source>
</evidence>
<evidence type="ECO:0000256" key="9">
    <source>
        <dbReference type="ARBA" id="ARBA00023315"/>
    </source>
</evidence>
<dbReference type="SUPFAM" id="SSF69593">
    <property type="entry name" value="Glycerol-3-phosphate (1)-acyltransferase"/>
    <property type="match status" value="1"/>
</dbReference>
<dbReference type="GO" id="GO:0016746">
    <property type="term" value="F:acyltransferase activity"/>
    <property type="evidence" value="ECO:0007669"/>
    <property type="project" value="UniProtKB-KW"/>
</dbReference>
<keyword evidence="7" id="KW-0496">Mitochondrion</keyword>
<dbReference type="GO" id="GO:0001947">
    <property type="term" value="P:heart looping"/>
    <property type="evidence" value="ECO:0000315"/>
    <property type="project" value="ZFIN"/>
</dbReference>
<evidence type="ECO:0000256" key="4">
    <source>
        <dbReference type="ARBA" id="ARBA00022787"/>
    </source>
</evidence>
<keyword evidence="8" id="KW-0472">Membrane</keyword>
<evidence type="ECO:0000313" key="20">
    <source>
        <dbReference type="ZFIN" id="ZDB-GENE-030131-684"/>
    </source>
</evidence>
<dbReference type="Proteomes" id="UP000000437">
    <property type="component" value="Chromosome 23"/>
</dbReference>
<evidence type="ECO:0000256" key="8">
    <source>
        <dbReference type="ARBA" id="ARBA00023136"/>
    </source>
</evidence>
<comment type="catalytic activity">
    <reaction evidence="11">
        <text>1'-[1,2-diacyl-sn-glycero-3-phospho],3'-[1-acyl-sn-glycero-3-phospho]-glycerol + a 1,2-diacyl-sn-glycero-3-phosphocholine = a cardiolipin + a 1-acyl-sn-glycero-3-phosphocholine</text>
        <dbReference type="Rhea" id="RHEA:33731"/>
        <dbReference type="ChEBI" id="CHEBI:57643"/>
        <dbReference type="ChEBI" id="CHEBI:58168"/>
        <dbReference type="ChEBI" id="CHEBI:62237"/>
        <dbReference type="ChEBI" id="CHEBI:64743"/>
    </reaction>
    <physiologicalReaction direction="left-to-right" evidence="11">
        <dbReference type="Rhea" id="RHEA:33732"/>
    </physiologicalReaction>
    <physiologicalReaction direction="right-to-left" evidence="11">
        <dbReference type="Rhea" id="RHEA:33733"/>
    </physiologicalReaction>
</comment>
<proteinExistence type="inferred from homology"/>
<dbReference type="GO" id="GO:0005743">
    <property type="term" value="C:mitochondrial inner membrane"/>
    <property type="evidence" value="ECO:0007669"/>
    <property type="project" value="UniProtKB-SubCell"/>
</dbReference>
<evidence type="ECO:0000256" key="7">
    <source>
        <dbReference type="ARBA" id="ARBA00023128"/>
    </source>
</evidence>
<dbReference type="CDD" id="cd07989">
    <property type="entry name" value="LPLAT_AGPAT-like"/>
    <property type="match status" value="1"/>
</dbReference>
<evidence type="ECO:0000256" key="12">
    <source>
        <dbReference type="ARBA" id="ARBA00048255"/>
    </source>
</evidence>
<protein>
    <recommendedName>
        <fullName evidence="16">Tafazzin family protein</fullName>
    </recommendedName>
</protein>
<keyword evidence="9" id="KW-0012">Acyltransferase</keyword>
<keyword evidence="3" id="KW-0808">Transferase</keyword>
<dbReference type="GO" id="GO:0007507">
    <property type="term" value="P:heart development"/>
    <property type="evidence" value="ECO:0000315"/>
    <property type="project" value="ZFIN"/>
</dbReference>
<dbReference type="InterPro" id="IPR000872">
    <property type="entry name" value="Tafazzin"/>
</dbReference>
<evidence type="ECO:0000256" key="15">
    <source>
        <dbReference type="ARBA" id="ARBA00049543"/>
    </source>
</evidence>
<accession>A0AB32TFI0</accession>
<dbReference type="CTD" id="6901"/>
<comment type="catalytic activity">
    <reaction evidence="14">
        <text>1-hexadecanoyl-2-(9Z,12Z-octadecadienoyl)-sn-glycero-3-phospho-(1'-sn-glycerol) + 1-(9Z-octadecenoyl)-sn-glycero-3-phosphate = 1-(9Z)-octadecenoyl-2-(9Z,12Z)-octadecadienoyl-sn-glycero-3-phosphate + 1-hexadecanoyl-sn-glycero-3-phospho-(1'-sn-glycerol)</text>
        <dbReference type="Rhea" id="RHEA:67752"/>
        <dbReference type="ChEBI" id="CHEBI:72840"/>
        <dbReference type="ChEBI" id="CHEBI:74544"/>
        <dbReference type="ChEBI" id="CHEBI:74563"/>
        <dbReference type="ChEBI" id="CHEBI:75158"/>
    </reaction>
    <physiologicalReaction direction="left-to-right" evidence="14">
        <dbReference type="Rhea" id="RHEA:67753"/>
    </physiologicalReaction>
    <physiologicalReaction direction="right-to-left" evidence="14">
        <dbReference type="Rhea" id="RHEA:67754"/>
    </physiologicalReaction>
</comment>
<comment type="subcellular location">
    <subcellularLocation>
        <location evidence="1">Mitochondrion inner membrane</location>
        <topology evidence="1">Peripheral membrane protein</topology>
        <orientation evidence="1">Intermembrane side</orientation>
    </subcellularLocation>
    <subcellularLocation>
        <location evidence="10">Mitochondrion outer membrane</location>
        <topology evidence="10">Peripheral membrane protein</topology>
        <orientation evidence="10">Intermembrane side</orientation>
    </subcellularLocation>
</comment>
<evidence type="ECO:0000256" key="11">
    <source>
        <dbReference type="ARBA" id="ARBA00047906"/>
    </source>
</evidence>
<dbReference type="PANTHER" id="PTHR12497:SF0">
    <property type="entry name" value="TAFAZZIN"/>
    <property type="match status" value="1"/>
</dbReference>
<keyword evidence="4" id="KW-1000">Mitochondrion outer membrane</keyword>
<keyword evidence="5" id="KW-0999">Mitochondrion inner membrane</keyword>
<dbReference type="AlphaFoldDB" id="A0AB32TFI0"/>
<evidence type="ECO:0000256" key="6">
    <source>
        <dbReference type="ARBA" id="ARBA00023098"/>
    </source>
</evidence>
<comment type="catalytic activity">
    <reaction evidence="15">
        <text>1,2-di-(9Z-octadecenoyl)-sn-glycero-3-phosphocholine + 1-hexadecanoyl-sn-glycero-3-phosphocholine = 1-hexadecanoyl-2-(9Z-octadecenoyl)-sn-glycero-3-phosphocholine + 1-(9Z-octadecenoyl)-sn-glycero-3-phosphocholine</text>
        <dbReference type="Rhea" id="RHEA:43816"/>
        <dbReference type="ChEBI" id="CHEBI:28610"/>
        <dbReference type="ChEBI" id="CHEBI:72998"/>
        <dbReference type="ChEBI" id="CHEBI:73001"/>
        <dbReference type="ChEBI" id="CHEBI:74669"/>
    </reaction>
    <physiologicalReaction direction="left-to-right" evidence="15">
        <dbReference type="Rhea" id="RHEA:43817"/>
    </physiologicalReaction>
    <physiologicalReaction direction="right-to-left" evidence="15">
        <dbReference type="Rhea" id="RHEA:43818"/>
    </physiologicalReaction>
</comment>
<keyword evidence="6" id="KW-0443">Lipid metabolism</keyword>
<comment type="catalytic activity">
    <reaction evidence="13">
        <text>a 1-acyl-sn-glycero-3-phosphate + a 1,2-diacyl-sn-glycero-3-phospho-(1'-sn-glycerol) = 1-acyl-sn-glycero-3-phospho-(1'-sn-glycerol) + a 1,2-diacyl-sn-glycero-3-phosphate</text>
        <dbReference type="Rhea" id="RHEA:67748"/>
        <dbReference type="ChEBI" id="CHEBI:57970"/>
        <dbReference type="ChEBI" id="CHEBI:58608"/>
        <dbReference type="ChEBI" id="CHEBI:64716"/>
        <dbReference type="ChEBI" id="CHEBI:64840"/>
    </reaction>
    <physiologicalReaction direction="left-to-right" evidence="13">
        <dbReference type="Rhea" id="RHEA:67749"/>
    </physiologicalReaction>
    <physiologicalReaction direction="right-to-left" evidence="13">
        <dbReference type="Rhea" id="RHEA:67750"/>
    </physiologicalReaction>
</comment>
<evidence type="ECO:0000256" key="5">
    <source>
        <dbReference type="ARBA" id="ARBA00022792"/>
    </source>
</evidence>
<evidence type="ECO:0000313" key="19">
    <source>
        <dbReference type="RefSeq" id="XP_068072774.1"/>
    </source>
</evidence>
<feature type="domain" description="Phospholipid/glycerol acyltransferase" evidence="17">
    <location>
        <begin position="38"/>
        <end position="138"/>
    </location>
</feature>
<evidence type="ECO:0000256" key="1">
    <source>
        <dbReference type="ARBA" id="ARBA00004137"/>
    </source>
</evidence>
<dbReference type="GO" id="GO:0005741">
    <property type="term" value="C:mitochondrial outer membrane"/>
    <property type="evidence" value="ECO:0007669"/>
    <property type="project" value="UniProtKB-SubCell"/>
</dbReference>
<evidence type="ECO:0000313" key="18">
    <source>
        <dbReference type="Proteomes" id="UP000000437"/>
    </source>
</evidence>
<dbReference type="SMART" id="SM00563">
    <property type="entry name" value="PlsC"/>
    <property type="match status" value="1"/>
</dbReference>
<sequence length="213" mass="24476">MSVLRTHPLSQYAIISPVWMIHTSGVGGASGVLKFRQLWNLNKMRWTPTASDICFTREFHSSFFSRGKCVPVVRGDGVYQKGMDFLLERLNQGEWIHIFPEGRVNMSGEFMRIKWGIGRLIAECSLHPIILPMWHIGMNDVLPNETPYIPRVGQRITVLVGKPFTVRHLVNALRAENTNPTEMRKTVTDYIQDEFRSLKAQAEALHHRLQNHT</sequence>
<evidence type="ECO:0000256" key="3">
    <source>
        <dbReference type="ARBA" id="ARBA00022679"/>
    </source>
</evidence>
<dbReference type="GO" id="GO:0045823">
    <property type="term" value="P:positive regulation of heart contraction"/>
    <property type="evidence" value="ECO:0000315"/>
    <property type="project" value="ZFIN"/>
</dbReference>
<evidence type="ECO:0000256" key="16">
    <source>
        <dbReference type="RuleBase" id="RU365062"/>
    </source>
</evidence>
<evidence type="ECO:0000256" key="13">
    <source>
        <dbReference type="ARBA" id="ARBA00048751"/>
    </source>
</evidence>
<dbReference type="GO" id="GO:0006644">
    <property type="term" value="P:phospholipid metabolic process"/>
    <property type="evidence" value="ECO:0007669"/>
    <property type="project" value="InterPro"/>
</dbReference>
<name>A0AB32TFI0_DANRE</name>